<dbReference type="PANTHER" id="PTHR48228">
    <property type="entry name" value="SUCCINYL-COA--D-CITRAMALATE COA-TRANSFERASE"/>
    <property type="match status" value="1"/>
</dbReference>
<evidence type="ECO:0000313" key="2">
    <source>
        <dbReference type="EMBL" id="KAF7300681.1"/>
    </source>
</evidence>
<dbReference type="OrthoDB" id="2308815at2759"/>
<dbReference type="Gene3D" id="3.40.50.10540">
    <property type="entry name" value="Crotonobetainyl-coa:carnitine coa-transferase, domain 1"/>
    <property type="match status" value="2"/>
</dbReference>
<dbReference type="PANTHER" id="PTHR48228:SF4">
    <property type="entry name" value="BLR3030 PROTEIN"/>
    <property type="match status" value="1"/>
</dbReference>
<sequence>MEAARALWLASSLPPNALGRLSLSSATVANTAVNSSFKLGYAAQTAIGLAGLSAAHLHFLRTGVEQGVSVDARHAVLEFHSEAFYTLGGTASKTLWDSIAGLYKTRDGGYVRIHTNFPHHRRGILLLLDLPDSPATTRADVQSALLKHDAVSFETAAAEAGMCATALRSYATWKEHPQAKALEGVLPVEIIKIGDAPKRVLTSGERPLDKMRVLDLSRVLAGPVAGRTLAAHGADVLLITSPHLPALPDVDIETSRGKRTTQLDLTDTADNATLRTLASEADVFLQAYRPGGLADKGFSPTELAKLRPGIICANLTAWGWEGPWKSRRGFDSLVQTATGFNHSEAEAFAEFTDAPTSDLTPRPLPMQALDHAAGYLLAFGINAALCKTITEGGSYEVRVSLAAVGQWIRSLGRLSPYEAFGDAAKPFPARGVPLAAEIENASSVWRSKDGRQMTALRHAGILEKTPVREENAPMRLDADPAEWLRQ</sequence>
<gene>
    <name evidence="2" type="ORF">HMN09_00953800</name>
</gene>
<keyword evidence="3" id="KW-1185">Reference proteome</keyword>
<organism evidence="2 3">
    <name type="scientific">Mycena chlorophos</name>
    <name type="common">Agaric fungus</name>
    <name type="synonym">Agaricus chlorophos</name>
    <dbReference type="NCBI Taxonomy" id="658473"/>
    <lineage>
        <taxon>Eukaryota</taxon>
        <taxon>Fungi</taxon>
        <taxon>Dikarya</taxon>
        <taxon>Basidiomycota</taxon>
        <taxon>Agaricomycotina</taxon>
        <taxon>Agaricomycetes</taxon>
        <taxon>Agaricomycetidae</taxon>
        <taxon>Agaricales</taxon>
        <taxon>Marasmiineae</taxon>
        <taxon>Mycenaceae</taxon>
        <taxon>Mycena</taxon>
    </lineage>
</organism>
<dbReference type="Gene3D" id="3.30.1540.10">
    <property type="entry name" value="formyl-coa transferase, domain 3"/>
    <property type="match status" value="1"/>
</dbReference>
<dbReference type="Pfam" id="PF02515">
    <property type="entry name" value="CoA_transf_3"/>
    <property type="match status" value="1"/>
</dbReference>
<protein>
    <recommendedName>
        <fullName evidence="4">CoA-transferase family III</fullName>
    </recommendedName>
</protein>
<proteinExistence type="inferred from homology"/>
<dbReference type="InterPro" id="IPR003673">
    <property type="entry name" value="CoA-Trfase_fam_III"/>
</dbReference>
<reference evidence="2" key="1">
    <citation type="submission" date="2020-05" db="EMBL/GenBank/DDBJ databases">
        <title>Mycena genomes resolve the evolution of fungal bioluminescence.</title>
        <authorList>
            <person name="Tsai I.J."/>
        </authorList>
    </citation>
    <scope>NUCLEOTIDE SEQUENCE</scope>
    <source>
        <strain evidence="2">110903Hualien_Pintung</strain>
    </source>
</reference>
<evidence type="ECO:0008006" key="4">
    <source>
        <dbReference type="Google" id="ProtNLM"/>
    </source>
</evidence>
<dbReference type="InterPro" id="IPR044855">
    <property type="entry name" value="CoA-Trfase_III_dom3_sf"/>
</dbReference>
<dbReference type="GO" id="GO:0003824">
    <property type="term" value="F:catalytic activity"/>
    <property type="evidence" value="ECO:0007669"/>
    <property type="project" value="InterPro"/>
</dbReference>
<name>A0A8H6SJR3_MYCCL</name>
<comment type="caution">
    <text evidence="2">The sequence shown here is derived from an EMBL/GenBank/DDBJ whole genome shotgun (WGS) entry which is preliminary data.</text>
</comment>
<dbReference type="InterPro" id="IPR023606">
    <property type="entry name" value="CoA-Trfase_III_dom_1_sf"/>
</dbReference>
<evidence type="ECO:0000256" key="1">
    <source>
        <dbReference type="ARBA" id="ARBA00008383"/>
    </source>
</evidence>
<evidence type="ECO:0000313" key="3">
    <source>
        <dbReference type="Proteomes" id="UP000613580"/>
    </source>
</evidence>
<dbReference type="Proteomes" id="UP000613580">
    <property type="component" value="Unassembled WGS sequence"/>
</dbReference>
<accession>A0A8H6SJR3</accession>
<comment type="similarity">
    <text evidence="1">Belongs to the CoA-transferase III family.</text>
</comment>
<dbReference type="InterPro" id="IPR050509">
    <property type="entry name" value="CoA-transferase_III"/>
</dbReference>
<dbReference type="EMBL" id="JACAZE010000013">
    <property type="protein sequence ID" value="KAF7300681.1"/>
    <property type="molecule type" value="Genomic_DNA"/>
</dbReference>
<dbReference type="AlphaFoldDB" id="A0A8H6SJR3"/>
<dbReference type="SUPFAM" id="SSF89796">
    <property type="entry name" value="CoA-transferase family III (CaiB/BaiF)"/>
    <property type="match status" value="2"/>
</dbReference>